<proteinExistence type="predicted"/>
<organism evidence="1">
    <name type="scientific">Rhizophora mucronata</name>
    <name type="common">Asiatic mangrove</name>
    <dbReference type="NCBI Taxonomy" id="61149"/>
    <lineage>
        <taxon>Eukaryota</taxon>
        <taxon>Viridiplantae</taxon>
        <taxon>Streptophyta</taxon>
        <taxon>Embryophyta</taxon>
        <taxon>Tracheophyta</taxon>
        <taxon>Spermatophyta</taxon>
        <taxon>Magnoliopsida</taxon>
        <taxon>eudicotyledons</taxon>
        <taxon>Gunneridae</taxon>
        <taxon>Pentapetalae</taxon>
        <taxon>rosids</taxon>
        <taxon>fabids</taxon>
        <taxon>Malpighiales</taxon>
        <taxon>Rhizophoraceae</taxon>
        <taxon>Rhizophora</taxon>
    </lineage>
</organism>
<keyword evidence="1" id="KW-0808">Transferase</keyword>
<protein>
    <submittedName>
        <fullName evidence="1">Serine/threonine-protein kinase STY46-like</fullName>
    </submittedName>
</protein>
<name>A0A2P2LTA3_RHIMU</name>
<keyword evidence="1" id="KW-0418">Kinase</keyword>
<dbReference type="EMBL" id="GGEC01040724">
    <property type="protein sequence ID" value="MBX21208.1"/>
    <property type="molecule type" value="Transcribed_RNA"/>
</dbReference>
<dbReference type="GO" id="GO:0016301">
    <property type="term" value="F:kinase activity"/>
    <property type="evidence" value="ECO:0007669"/>
    <property type="project" value="UniProtKB-KW"/>
</dbReference>
<dbReference type="AlphaFoldDB" id="A0A2P2LTA3"/>
<sequence length="99" mass="11405">MLRSNNFNCNILTKVNSTIPSYQTESKRCATERRMMRKAVVASSLKCKLTDLHKIQLQFFLLSSVISYLFPNLQIPPELVKLCLKLGENVKDQTMTPHF</sequence>
<reference evidence="1" key="1">
    <citation type="submission" date="2018-02" db="EMBL/GenBank/DDBJ databases">
        <title>Rhizophora mucronata_Transcriptome.</title>
        <authorList>
            <person name="Meera S.P."/>
            <person name="Sreeshan A."/>
            <person name="Augustine A."/>
        </authorList>
    </citation>
    <scope>NUCLEOTIDE SEQUENCE</scope>
    <source>
        <tissue evidence="1">Leaf</tissue>
    </source>
</reference>
<accession>A0A2P2LTA3</accession>
<evidence type="ECO:0000313" key="1">
    <source>
        <dbReference type="EMBL" id="MBX21208.1"/>
    </source>
</evidence>